<feature type="domain" description="ABC transporter" evidence="12">
    <location>
        <begin position="998"/>
        <end position="1236"/>
    </location>
</feature>
<sequence length="1241" mass="136594">MASREKTESVSSKSSCNIHVIFRFADWIDIVLMVLGTVGAIGDGMSTNVALVFASKIMNSLGYGQHNHHTFKDEVQKCSLYFVYLGLAILGVAFMEGYCWSKTSERQVEKIRRTYLKAVLRQEVSFFESEDASISEIIHTISTDTSLIQQLLSEKVPIFLMHTSVFITGLVFAAYFSWRLTLVALPSLVVLLIPGLIYGKYLVYLSNKSYNEYAKANSIVEQALSSIKTILSFTAETQIIKSYSEILERHKKLGLKQGLAKGLAVGSTGISFTIWAFLAWYGSRLVMHKQETGGRIYAAGISFILSGLSLGTALTEIRYFSEASVAAARICRRIDRVPEIDGEDTTKGIIPNAKIEGRVEFEHVTFTYPSRPKSIILKDFTLRADAGRTVALMGASGSGKSTVIALLQRFYDPAEGFVRIDGFDIKTLQLKWMREQIGVVSQDHALFGTSIKENIMFGKDNASMDEVVSAAKAANADEFITQLPDGYETQIGDRGGLLSGGQKQRIAIARAIIRNPVILLLDEATSALDAESETLIQVSLDQVAAGRTTLVVAHKLSTVRGADLIAVLENGSVKEMGSHEDLMTKNNHYAKLINIQRQFSSQEHRQDLQDGSKTPEGRQYWSARNSFSRLSIRSTPDLIASPIPFESIHAAEPDDNLPSTSFTRLLPLVSPEWKSSLLGCISAATFGAIQPIYALNIGGMISAFFATSSKQMQDRIRIYSLIFISLTFISMTLNLIQHYSFAKMGERLMQRLRLRMLEKIFTFEPAWFDVEENSSGELCSRLSNEASTVKSIVSDRISLLVQTISGVLIAMVIGLLVAWKLALVMIAVQPLSVLCFYTKKVLLTSISRNYAYAQNRSSNIASEAVYNHKIVTSLGSTKKIIEIFDKAQDEARRKGKKAAWLAGFGMGSAQCLTFMTWALDFWYGGVLVQKGEISAGDVFKTFFVLVSTGKVIAEAGSMTSDLAKGSAAISSVFKILDRPSAQDNSNHGAKIEAITGRIELKKVDFSYPNRPSIPVLQQFSLDIKPGTSIGLVGTSGCGKSTVIALIQRFYDVEKGCVKIDGVDLREIDIKWYRKHTALVSQEPVVYSGSIRENILLGRPESGEDEVMEAAKAANAHDFISAMEDGYETECGERGVQLSGGQKQRLAIARAFLRNPVILLLDEVTSSLDSDSEQAVQEALARIMASRKMTTVVVAHRLNTLKKLDRIAVIADGTVVETGSYDRLKNMGGQFSRLLHAHDLKS</sequence>
<feature type="transmembrane region" description="Helical" evidence="11">
    <location>
        <begin position="898"/>
        <end position="919"/>
    </location>
</feature>
<feature type="domain" description="ABC transmembrane type-1" evidence="13">
    <location>
        <begin position="34"/>
        <end position="322"/>
    </location>
</feature>
<keyword evidence="3" id="KW-0813">Transport</keyword>
<dbReference type="GO" id="GO:0140359">
    <property type="term" value="F:ABC-type transporter activity"/>
    <property type="evidence" value="ECO:0007669"/>
    <property type="project" value="InterPro"/>
</dbReference>
<feature type="domain" description="ABC transmembrane type-1" evidence="13">
    <location>
        <begin position="677"/>
        <end position="964"/>
    </location>
</feature>
<evidence type="ECO:0000256" key="7">
    <source>
        <dbReference type="ARBA" id="ARBA00022840"/>
    </source>
</evidence>
<evidence type="ECO:0000256" key="9">
    <source>
        <dbReference type="ARBA" id="ARBA00023136"/>
    </source>
</evidence>
<dbReference type="InterPro" id="IPR027417">
    <property type="entry name" value="P-loop_NTPase"/>
</dbReference>
<keyword evidence="9 11" id="KW-0472">Membrane</keyword>
<organism evidence="14 15">
    <name type="scientific">Brassica campestris</name>
    <name type="common">Field mustard</name>
    <dbReference type="NCBI Taxonomy" id="3711"/>
    <lineage>
        <taxon>Eukaryota</taxon>
        <taxon>Viridiplantae</taxon>
        <taxon>Streptophyta</taxon>
        <taxon>Embryophyta</taxon>
        <taxon>Tracheophyta</taxon>
        <taxon>Spermatophyta</taxon>
        <taxon>Magnoliopsida</taxon>
        <taxon>eudicotyledons</taxon>
        <taxon>Gunneridae</taxon>
        <taxon>Pentapetalae</taxon>
        <taxon>rosids</taxon>
        <taxon>malvids</taxon>
        <taxon>Brassicales</taxon>
        <taxon>Brassicaceae</taxon>
        <taxon>Brassiceae</taxon>
        <taxon>Brassica</taxon>
    </lineage>
</organism>
<comment type="similarity">
    <text evidence="2">Belongs to the ABC transporter superfamily. ABCB family. Multidrug resistance exporter (TC 3.A.1.201) subfamily.</text>
</comment>
<keyword evidence="7" id="KW-0067">ATP-binding</keyword>
<evidence type="ECO:0000259" key="12">
    <source>
        <dbReference type="PROSITE" id="PS50893"/>
    </source>
</evidence>
<dbReference type="GO" id="GO:0016020">
    <property type="term" value="C:membrane"/>
    <property type="evidence" value="ECO:0007669"/>
    <property type="project" value="UniProtKB-SubCell"/>
</dbReference>
<feature type="transmembrane region" description="Helical" evidence="11">
    <location>
        <begin position="718"/>
        <end position="741"/>
    </location>
</feature>
<dbReference type="PROSITE" id="PS50893">
    <property type="entry name" value="ABC_TRANSPORTER_2"/>
    <property type="match status" value="2"/>
</dbReference>
<dbReference type="GO" id="GO:0016887">
    <property type="term" value="F:ATP hydrolysis activity"/>
    <property type="evidence" value="ECO:0007669"/>
    <property type="project" value="InterPro"/>
</dbReference>
<evidence type="ECO:0000256" key="11">
    <source>
        <dbReference type="SAM" id="Phobius"/>
    </source>
</evidence>
<feature type="domain" description="ABC transporter" evidence="12">
    <location>
        <begin position="359"/>
        <end position="595"/>
    </location>
</feature>
<dbReference type="Pfam" id="PF00005">
    <property type="entry name" value="ABC_tran"/>
    <property type="match status" value="2"/>
</dbReference>
<comment type="subcellular location">
    <subcellularLocation>
        <location evidence="1">Membrane</location>
        <topology evidence="1">Multi-pass membrane protein</topology>
    </subcellularLocation>
</comment>
<evidence type="ECO:0000256" key="10">
    <source>
        <dbReference type="ARBA" id="ARBA00023180"/>
    </source>
</evidence>
<accession>A0A397Z2F6</accession>
<feature type="transmembrane region" description="Helical" evidence="11">
    <location>
        <begin position="259"/>
        <end position="282"/>
    </location>
</feature>
<feature type="transmembrane region" description="Helical" evidence="11">
    <location>
        <begin position="158"/>
        <end position="178"/>
    </location>
</feature>
<feature type="transmembrane region" description="Helical" evidence="11">
    <location>
        <begin position="677"/>
        <end position="706"/>
    </location>
</feature>
<dbReference type="CDD" id="cd18577">
    <property type="entry name" value="ABC_6TM_Pgp_ABCB1_D1_like"/>
    <property type="match status" value="1"/>
</dbReference>
<dbReference type="PROSITE" id="PS00211">
    <property type="entry name" value="ABC_TRANSPORTER_1"/>
    <property type="match status" value="2"/>
</dbReference>
<evidence type="ECO:0000256" key="3">
    <source>
        <dbReference type="ARBA" id="ARBA00022448"/>
    </source>
</evidence>
<evidence type="ECO:0000256" key="5">
    <source>
        <dbReference type="ARBA" id="ARBA00022737"/>
    </source>
</evidence>
<feature type="transmembrane region" description="Helical" evidence="11">
    <location>
        <begin position="184"/>
        <end position="205"/>
    </location>
</feature>
<feature type="transmembrane region" description="Helical" evidence="11">
    <location>
        <begin position="20"/>
        <end position="41"/>
    </location>
</feature>
<keyword evidence="4 11" id="KW-0812">Transmembrane</keyword>
<dbReference type="SUPFAM" id="SSF52540">
    <property type="entry name" value="P-loop containing nucleoside triphosphate hydrolases"/>
    <property type="match status" value="2"/>
</dbReference>
<dbReference type="FunFam" id="3.40.50.300:FF:000205">
    <property type="entry name" value="ABC transporter B family member 4"/>
    <property type="match status" value="1"/>
</dbReference>
<dbReference type="InterPro" id="IPR017871">
    <property type="entry name" value="ABC_transporter-like_CS"/>
</dbReference>
<evidence type="ECO:0008006" key="16">
    <source>
        <dbReference type="Google" id="ProtNLM"/>
    </source>
</evidence>
<dbReference type="Gene3D" id="3.40.50.300">
    <property type="entry name" value="P-loop containing nucleotide triphosphate hydrolases"/>
    <property type="match status" value="2"/>
</dbReference>
<dbReference type="PROSITE" id="PS50929">
    <property type="entry name" value="ABC_TM1F"/>
    <property type="match status" value="2"/>
</dbReference>
<dbReference type="PANTHER" id="PTHR45136:SF2">
    <property type="entry name" value="ABC TRANSPORTER DOMAIN-CONTAINING PROTEIN"/>
    <property type="match status" value="1"/>
</dbReference>
<dbReference type="GO" id="GO:0005524">
    <property type="term" value="F:ATP binding"/>
    <property type="evidence" value="ECO:0007669"/>
    <property type="project" value="UniProtKB-KW"/>
</dbReference>
<reference evidence="14 15" key="1">
    <citation type="submission" date="2018-06" db="EMBL/GenBank/DDBJ databases">
        <title>WGS assembly of Brassica rapa FPsc.</title>
        <authorList>
            <person name="Bowman J."/>
            <person name="Kohchi T."/>
            <person name="Yamato K."/>
            <person name="Jenkins J."/>
            <person name="Shu S."/>
            <person name="Ishizaki K."/>
            <person name="Yamaoka S."/>
            <person name="Nishihama R."/>
            <person name="Nakamura Y."/>
            <person name="Berger F."/>
            <person name="Adam C."/>
            <person name="Aki S."/>
            <person name="Althoff F."/>
            <person name="Araki T."/>
            <person name="Arteaga-Vazquez M."/>
            <person name="Balasubrmanian S."/>
            <person name="Bauer D."/>
            <person name="Boehm C."/>
            <person name="Briginshaw L."/>
            <person name="Caballero-Perez J."/>
            <person name="Catarino B."/>
            <person name="Chen F."/>
            <person name="Chiyoda S."/>
            <person name="Chovatia M."/>
            <person name="Davies K."/>
            <person name="Delmans M."/>
            <person name="Demura T."/>
            <person name="Dierschke T."/>
            <person name="Dolan L."/>
            <person name="Dorantes-Acosta A."/>
            <person name="Eklund D."/>
            <person name="Florent S."/>
            <person name="Flores-Sandoval E."/>
            <person name="Fujiyama A."/>
            <person name="Fukuzawa H."/>
            <person name="Galik B."/>
            <person name="Grimanelli D."/>
            <person name="Grimwood J."/>
            <person name="Grossniklaus U."/>
            <person name="Hamada T."/>
            <person name="Haseloff J."/>
            <person name="Hetherington A."/>
            <person name="Higo A."/>
            <person name="Hirakawa Y."/>
            <person name="Hundley H."/>
            <person name="Ikeda Y."/>
            <person name="Inoue K."/>
            <person name="Inoue S."/>
            <person name="Ishida S."/>
            <person name="Jia Q."/>
            <person name="Kakita M."/>
            <person name="Kanazawa T."/>
            <person name="Kawai Y."/>
            <person name="Kawashima T."/>
            <person name="Kennedy M."/>
            <person name="Kinose K."/>
            <person name="Kinoshita T."/>
            <person name="Kohara Y."/>
            <person name="Koide E."/>
            <person name="Komatsu K."/>
            <person name="Kopischke S."/>
            <person name="Kubo M."/>
            <person name="Kyozuka J."/>
            <person name="Lagercrantz U."/>
            <person name="Lin S."/>
            <person name="Lindquist E."/>
            <person name="Lipzen A."/>
            <person name="Lu C."/>
            <person name="Luna E."/>
            <person name="Martienssen R."/>
            <person name="Minamino N."/>
            <person name="Mizutani M."/>
            <person name="Mizutani M."/>
            <person name="Mochizuki N."/>
            <person name="Monte I."/>
            <person name="Mosher R."/>
            <person name="Nagasaki H."/>
            <person name="Nakagami H."/>
            <person name="Naramoto S."/>
            <person name="Nishitani K."/>
            <person name="Ohtani M."/>
            <person name="Okamoto T."/>
            <person name="Okumura M."/>
            <person name="Phillips J."/>
            <person name="Pollak B."/>
            <person name="Reinders A."/>
            <person name="Roevekamp M."/>
            <person name="Sano R."/>
            <person name="Sawa S."/>
            <person name="Schmid M."/>
            <person name="Shirakawa M."/>
            <person name="Solano R."/>
            <person name="Spunde A."/>
            <person name="Suetsugu N."/>
            <person name="Sugano S."/>
            <person name="Sugiyama A."/>
            <person name="Sun R."/>
            <person name="Suzuki Y."/>
            <person name="Takenaka M."/>
            <person name="Takezawa D."/>
            <person name="Tomogane H."/>
            <person name="Tsuzuki M."/>
            <person name="Ueda T."/>
            <person name="Umeda M."/>
            <person name="Ward J."/>
            <person name="Watanabe Y."/>
            <person name="Yazaki K."/>
            <person name="Yokoyama R."/>
            <person name="Yoshitake Y."/>
            <person name="Yotsui I."/>
            <person name="Zachgo S."/>
            <person name="Schmutz J."/>
        </authorList>
    </citation>
    <scope>NUCLEOTIDE SEQUENCE [LARGE SCALE GENOMIC DNA]</scope>
    <source>
        <strain evidence="15">cv. B-3</strain>
    </source>
</reference>
<dbReference type="AlphaFoldDB" id="A0A397Z2F6"/>
<dbReference type="CDD" id="cd18578">
    <property type="entry name" value="ABC_6TM_Pgp_ABCB1_D2_like"/>
    <property type="match status" value="1"/>
</dbReference>
<dbReference type="SMART" id="SM00382">
    <property type="entry name" value="AAA"/>
    <property type="match status" value="2"/>
</dbReference>
<dbReference type="SUPFAM" id="SSF90123">
    <property type="entry name" value="ABC transporter transmembrane region"/>
    <property type="match status" value="2"/>
</dbReference>
<dbReference type="Pfam" id="PF00664">
    <property type="entry name" value="ABC_membrane"/>
    <property type="match status" value="2"/>
</dbReference>
<dbReference type="InterPro" id="IPR036640">
    <property type="entry name" value="ABC1_TM_sf"/>
</dbReference>
<dbReference type="InterPro" id="IPR011527">
    <property type="entry name" value="ABC1_TM_dom"/>
</dbReference>
<protein>
    <recommendedName>
        <fullName evidence="16">ABC transporter B family member 8</fullName>
    </recommendedName>
</protein>
<evidence type="ECO:0000313" key="15">
    <source>
        <dbReference type="Proteomes" id="UP000264353"/>
    </source>
</evidence>
<feature type="transmembrane region" description="Helical" evidence="11">
    <location>
        <begin position="81"/>
        <end position="100"/>
    </location>
</feature>
<dbReference type="FunFam" id="3.40.50.300:FF:000251">
    <property type="entry name" value="ABC transporter B family member 19"/>
    <property type="match status" value="1"/>
</dbReference>
<dbReference type="Proteomes" id="UP000264353">
    <property type="component" value="Chromosome A6"/>
</dbReference>
<dbReference type="Gene3D" id="1.20.1560.10">
    <property type="entry name" value="ABC transporter type 1, transmembrane domain"/>
    <property type="match status" value="2"/>
</dbReference>
<evidence type="ECO:0000256" key="1">
    <source>
        <dbReference type="ARBA" id="ARBA00004141"/>
    </source>
</evidence>
<dbReference type="PANTHER" id="PTHR45136">
    <property type="entry name" value="ABC TRANSPORTER DOMAIN-CONTAINING PROTEIN"/>
    <property type="match status" value="1"/>
</dbReference>
<proteinExistence type="inferred from homology"/>
<keyword evidence="6" id="KW-0547">Nucleotide-binding</keyword>
<keyword evidence="8 11" id="KW-1133">Transmembrane helix</keyword>
<keyword evidence="10" id="KW-0325">Glycoprotein</keyword>
<dbReference type="CDD" id="cd03249">
    <property type="entry name" value="ABC_MTABC3_MDL1_MDL2"/>
    <property type="match status" value="1"/>
</dbReference>
<evidence type="ECO:0000259" key="13">
    <source>
        <dbReference type="PROSITE" id="PS50929"/>
    </source>
</evidence>
<keyword evidence="5" id="KW-0677">Repeat</keyword>
<feature type="transmembrane region" description="Helical" evidence="11">
    <location>
        <begin position="797"/>
        <end position="815"/>
    </location>
</feature>
<dbReference type="InterPro" id="IPR003593">
    <property type="entry name" value="AAA+_ATPase"/>
</dbReference>
<dbReference type="EMBL" id="CM010633">
    <property type="protein sequence ID" value="RID59859.1"/>
    <property type="molecule type" value="Genomic_DNA"/>
</dbReference>
<evidence type="ECO:0000256" key="8">
    <source>
        <dbReference type="ARBA" id="ARBA00022989"/>
    </source>
</evidence>
<evidence type="ECO:0000256" key="4">
    <source>
        <dbReference type="ARBA" id="ARBA00022692"/>
    </source>
</evidence>
<name>A0A397Z2F6_BRACM</name>
<evidence type="ECO:0000256" key="6">
    <source>
        <dbReference type="ARBA" id="ARBA00022741"/>
    </source>
</evidence>
<dbReference type="InterPro" id="IPR003439">
    <property type="entry name" value="ABC_transporter-like_ATP-bd"/>
</dbReference>
<evidence type="ECO:0000313" key="14">
    <source>
        <dbReference type="EMBL" id="RID59859.1"/>
    </source>
</evidence>
<gene>
    <name evidence="14" type="ORF">BRARA_F03055</name>
</gene>
<evidence type="ECO:0000256" key="2">
    <source>
        <dbReference type="ARBA" id="ARBA00007577"/>
    </source>
</evidence>